<feature type="transmembrane region" description="Helical" evidence="1">
    <location>
        <begin position="106"/>
        <end position="126"/>
    </location>
</feature>
<gene>
    <name evidence="2" type="ORF">WH96_00190</name>
</gene>
<dbReference type="AlphaFoldDB" id="A0A0H2MMP0"/>
<dbReference type="STRING" id="1489064.WH96_00190"/>
<organism evidence="2 3">
    <name type="scientific">Kiloniella spongiae</name>
    <dbReference type="NCBI Taxonomy" id="1489064"/>
    <lineage>
        <taxon>Bacteria</taxon>
        <taxon>Pseudomonadati</taxon>
        <taxon>Pseudomonadota</taxon>
        <taxon>Alphaproteobacteria</taxon>
        <taxon>Rhodospirillales</taxon>
        <taxon>Kiloniellaceae</taxon>
        <taxon>Kiloniella</taxon>
    </lineage>
</organism>
<name>A0A0H2MMP0_9PROT</name>
<keyword evidence="1" id="KW-0472">Membrane</keyword>
<dbReference type="RefSeq" id="WP_047762137.1">
    <property type="nucleotide sequence ID" value="NZ_LAQL01000002.1"/>
</dbReference>
<evidence type="ECO:0000313" key="3">
    <source>
        <dbReference type="Proteomes" id="UP000035444"/>
    </source>
</evidence>
<dbReference type="EMBL" id="LAQL01000002">
    <property type="protein sequence ID" value="KLN62007.1"/>
    <property type="molecule type" value="Genomic_DNA"/>
</dbReference>
<reference evidence="2 3" key="1">
    <citation type="submission" date="2015-03" db="EMBL/GenBank/DDBJ databases">
        <title>Genome Sequence of Kiloniella spongiae MEBiC09566, isolated from a marine sponge.</title>
        <authorList>
            <person name="Shao Z."/>
            <person name="Wang L."/>
            <person name="Li X."/>
        </authorList>
    </citation>
    <scope>NUCLEOTIDE SEQUENCE [LARGE SCALE GENOMIC DNA]</scope>
    <source>
        <strain evidence="2 3">MEBiC09566</strain>
    </source>
</reference>
<feature type="transmembrane region" description="Helical" evidence="1">
    <location>
        <begin position="42"/>
        <end position="59"/>
    </location>
</feature>
<accession>A0A0H2MMP0</accession>
<keyword evidence="3" id="KW-1185">Reference proteome</keyword>
<keyword evidence="1" id="KW-1133">Transmembrane helix</keyword>
<comment type="caution">
    <text evidence="2">The sequence shown here is derived from an EMBL/GenBank/DDBJ whole genome shotgun (WGS) entry which is preliminary data.</text>
</comment>
<evidence type="ECO:0000256" key="1">
    <source>
        <dbReference type="SAM" id="Phobius"/>
    </source>
</evidence>
<proteinExistence type="predicted"/>
<evidence type="ECO:0000313" key="2">
    <source>
        <dbReference type="EMBL" id="KLN62007.1"/>
    </source>
</evidence>
<keyword evidence="1" id="KW-0812">Transmembrane</keyword>
<dbReference type="InterPro" id="IPR046595">
    <property type="entry name" value="DUF6653"/>
</dbReference>
<protein>
    <submittedName>
        <fullName evidence="2">Uncharacterized protein</fullName>
    </submittedName>
</protein>
<dbReference type="Proteomes" id="UP000035444">
    <property type="component" value="Unassembled WGS sequence"/>
</dbReference>
<dbReference type="Pfam" id="PF20358">
    <property type="entry name" value="DUF6653"/>
    <property type="match status" value="1"/>
</dbReference>
<sequence>MRNIFKMSQNTWEHHSHPMSGWTRLVTGWLIFPAIWSHEAWGWPVAGFLIFLFVFWMYLNPRIFPKPRHTDFWASQITFGERIWLKEVPFNGLDELLDMHRSQTRALSILAGFGFFGGLITAYLNLFWPTMFFGFAMIIGKMWFCDRMVWLFNDAIEINPKLAEWIY</sequence>
<feature type="transmembrane region" description="Helical" evidence="1">
    <location>
        <begin position="21"/>
        <end position="36"/>
    </location>
</feature>